<gene>
    <name evidence="10" type="ORF">GCM10007043_21400</name>
</gene>
<sequence>MAGCWQRAYVGLGSNLGDRAAFLRGALAALDAEPGVRLVGASPIYETDPVGVTDQPPFLNQVAELETVLTPDALLTRLLAIERAFGRERRVRWGPRTLDLDLLLYGDARIATERLCVPHPRMTERAFVLVPLADMAPDLVIPGTGRCVRDWVRLVGTKGVRRWKPIASETASAPTES</sequence>
<dbReference type="Proteomes" id="UP000637720">
    <property type="component" value="Unassembled WGS sequence"/>
</dbReference>
<dbReference type="EMBL" id="BMOF01000059">
    <property type="protein sequence ID" value="GGK07015.1"/>
    <property type="molecule type" value="Genomic_DNA"/>
</dbReference>
<dbReference type="InterPro" id="IPR035907">
    <property type="entry name" value="Hppk_sf"/>
</dbReference>
<name>A0A8J3BA69_9BACI</name>
<evidence type="ECO:0000259" key="9">
    <source>
        <dbReference type="PROSITE" id="PS00794"/>
    </source>
</evidence>
<dbReference type="EC" id="2.7.6.3" evidence="3"/>
<dbReference type="CDD" id="cd00483">
    <property type="entry name" value="HPPK"/>
    <property type="match status" value="1"/>
</dbReference>
<dbReference type="GO" id="GO:0003848">
    <property type="term" value="F:2-amino-4-hydroxy-6-hydroxymethyldihydropteridine diphosphokinase activity"/>
    <property type="evidence" value="ECO:0007669"/>
    <property type="project" value="UniProtKB-EC"/>
</dbReference>
<proteinExistence type="predicted"/>
<evidence type="ECO:0000256" key="8">
    <source>
        <dbReference type="ARBA" id="ARBA00022909"/>
    </source>
</evidence>
<keyword evidence="5" id="KW-0547">Nucleotide-binding</keyword>
<keyword evidence="4" id="KW-0808">Transferase</keyword>
<comment type="caution">
    <text evidence="10">The sequence shown here is derived from an EMBL/GenBank/DDBJ whole genome shotgun (WGS) entry which is preliminary data.</text>
</comment>
<evidence type="ECO:0000256" key="6">
    <source>
        <dbReference type="ARBA" id="ARBA00022777"/>
    </source>
</evidence>
<comment type="pathway">
    <text evidence="2">Cofactor biosynthesis; tetrahydrofolate biosynthesis; 2-amino-4-hydroxy-6-hydroxymethyl-7,8-dihydropteridine diphosphate from 7,8-dihydroneopterin triphosphate: step 4/4.</text>
</comment>
<feature type="domain" description="7,8-dihydro-6-hydroxymethylpterin-pyrophosphokinase" evidence="9">
    <location>
        <begin position="92"/>
        <end position="103"/>
    </location>
</feature>
<dbReference type="RefSeq" id="WP_188818048.1">
    <property type="nucleotide sequence ID" value="NZ_BMOF01000059.1"/>
</dbReference>
<dbReference type="PROSITE" id="PS00794">
    <property type="entry name" value="HPPK"/>
    <property type="match status" value="1"/>
</dbReference>
<evidence type="ECO:0000256" key="2">
    <source>
        <dbReference type="ARBA" id="ARBA00005051"/>
    </source>
</evidence>
<evidence type="ECO:0000313" key="10">
    <source>
        <dbReference type="EMBL" id="GGK07015.1"/>
    </source>
</evidence>
<evidence type="ECO:0000256" key="5">
    <source>
        <dbReference type="ARBA" id="ARBA00022741"/>
    </source>
</evidence>
<dbReference type="NCBIfam" id="TIGR01498">
    <property type="entry name" value="folK"/>
    <property type="match status" value="1"/>
</dbReference>
<accession>A0A8J3BA69</accession>
<dbReference type="PANTHER" id="PTHR43071">
    <property type="entry name" value="2-AMINO-4-HYDROXY-6-HYDROXYMETHYLDIHYDROPTERIDINE PYROPHOSPHOKINASE"/>
    <property type="match status" value="1"/>
</dbReference>
<reference evidence="10" key="2">
    <citation type="submission" date="2020-09" db="EMBL/GenBank/DDBJ databases">
        <authorList>
            <person name="Sun Q."/>
            <person name="Ohkuma M."/>
        </authorList>
    </citation>
    <scope>NUCLEOTIDE SEQUENCE</scope>
    <source>
        <strain evidence="10">JCM 14719</strain>
    </source>
</reference>
<keyword evidence="7" id="KW-0067">ATP-binding</keyword>
<dbReference type="Gene3D" id="3.30.70.560">
    <property type="entry name" value="7,8-Dihydro-6-hydroxymethylpterin-pyrophosphokinase HPPK"/>
    <property type="match status" value="1"/>
</dbReference>
<evidence type="ECO:0000256" key="1">
    <source>
        <dbReference type="ARBA" id="ARBA00000198"/>
    </source>
</evidence>
<organism evidence="10 11">
    <name type="scientific">Calditerricola satsumensis</name>
    <dbReference type="NCBI Taxonomy" id="373054"/>
    <lineage>
        <taxon>Bacteria</taxon>
        <taxon>Bacillati</taxon>
        <taxon>Bacillota</taxon>
        <taxon>Bacilli</taxon>
        <taxon>Bacillales</taxon>
        <taxon>Bacillaceae</taxon>
        <taxon>Calditerricola</taxon>
    </lineage>
</organism>
<dbReference type="GO" id="GO:0046654">
    <property type="term" value="P:tetrahydrofolate biosynthetic process"/>
    <property type="evidence" value="ECO:0007669"/>
    <property type="project" value="UniProtKB-UniPathway"/>
</dbReference>
<evidence type="ECO:0000256" key="7">
    <source>
        <dbReference type="ARBA" id="ARBA00022840"/>
    </source>
</evidence>
<evidence type="ECO:0000256" key="3">
    <source>
        <dbReference type="ARBA" id="ARBA00013253"/>
    </source>
</evidence>
<keyword evidence="6" id="KW-0418">Kinase</keyword>
<evidence type="ECO:0000313" key="11">
    <source>
        <dbReference type="Proteomes" id="UP000637720"/>
    </source>
</evidence>
<dbReference type="UniPathway" id="UPA00077">
    <property type="reaction ID" value="UER00155"/>
</dbReference>
<keyword evidence="11" id="KW-1185">Reference proteome</keyword>
<dbReference type="GO" id="GO:0016301">
    <property type="term" value="F:kinase activity"/>
    <property type="evidence" value="ECO:0007669"/>
    <property type="project" value="UniProtKB-KW"/>
</dbReference>
<dbReference type="Pfam" id="PF01288">
    <property type="entry name" value="HPPK"/>
    <property type="match status" value="1"/>
</dbReference>
<dbReference type="SUPFAM" id="SSF55083">
    <property type="entry name" value="6-hydroxymethyl-7,8-dihydropterin pyrophosphokinase, HPPK"/>
    <property type="match status" value="1"/>
</dbReference>
<dbReference type="AlphaFoldDB" id="A0A8J3BA69"/>
<evidence type="ECO:0000256" key="4">
    <source>
        <dbReference type="ARBA" id="ARBA00022679"/>
    </source>
</evidence>
<reference evidence="10" key="1">
    <citation type="journal article" date="2014" name="Int. J. Syst. Evol. Microbiol.">
        <title>Complete genome sequence of Corynebacterium casei LMG S-19264T (=DSM 44701T), isolated from a smear-ripened cheese.</title>
        <authorList>
            <consortium name="US DOE Joint Genome Institute (JGI-PGF)"/>
            <person name="Walter F."/>
            <person name="Albersmeier A."/>
            <person name="Kalinowski J."/>
            <person name="Ruckert C."/>
        </authorList>
    </citation>
    <scope>NUCLEOTIDE SEQUENCE</scope>
    <source>
        <strain evidence="10">JCM 14719</strain>
    </source>
</reference>
<keyword evidence="8" id="KW-0289">Folate biosynthesis</keyword>
<comment type="catalytic activity">
    <reaction evidence="1">
        <text>6-hydroxymethyl-7,8-dihydropterin + ATP = (7,8-dihydropterin-6-yl)methyl diphosphate + AMP + H(+)</text>
        <dbReference type="Rhea" id="RHEA:11412"/>
        <dbReference type="ChEBI" id="CHEBI:15378"/>
        <dbReference type="ChEBI" id="CHEBI:30616"/>
        <dbReference type="ChEBI" id="CHEBI:44841"/>
        <dbReference type="ChEBI" id="CHEBI:72950"/>
        <dbReference type="ChEBI" id="CHEBI:456215"/>
        <dbReference type="EC" id="2.7.6.3"/>
    </reaction>
</comment>
<protein>
    <recommendedName>
        <fullName evidence="3">2-amino-4-hydroxy-6-hydroxymethyldihydropteridine diphosphokinase</fullName>
        <ecNumber evidence="3">2.7.6.3</ecNumber>
    </recommendedName>
</protein>
<dbReference type="GO" id="GO:0046656">
    <property type="term" value="P:folic acid biosynthetic process"/>
    <property type="evidence" value="ECO:0007669"/>
    <property type="project" value="UniProtKB-KW"/>
</dbReference>
<dbReference type="InterPro" id="IPR000550">
    <property type="entry name" value="Hppk"/>
</dbReference>
<dbReference type="PANTHER" id="PTHR43071:SF1">
    <property type="entry name" value="2-AMINO-4-HYDROXY-6-HYDROXYMETHYLDIHYDROPTERIDINE PYROPHOSPHOKINASE"/>
    <property type="match status" value="1"/>
</dbReference>
<dbReference type="GO" id="GO:0005524">
    <property type="term" value="F:ATP binding"/>
    <property type="evidence" value="ECO:0007669"/>
    <property type="project" value="UniProtKB-KW"/>
</dbReference>